<dbReference type="GO" id="GO:0016787">
    <property type="term" value="F:hydrolase activity"/>
    <property type="evidence" value="ECO:0007669"/>
    <property type="project" value="UniProtKB-KW"/>
</dbReference>
<dbReference type="GO" id="GO:0015074">
    <property type="term" value="P:DNA integration"/>
    <property type="evidence" value="ECO:0007669"/>
    <property type="project" value="InterPro"/>
</dbReference>
<evidence type="ECO:0000256" key="2">
    <source>
        <dbReference type="ARBA" id="ARBA00022695"/>
    </source>
</evidence>
<organism evidence="8 9">
    <name type="scientific">Burhinus bistriatus</name>
    <dbReference type="NCBI Taxonomy" id="240201"/>
    <lineage>
        <taxon>Eukaryota</taxon>
        <taxon>Metazoa</taxon>
        <taxon>Chordata</taxon>
        <taxon>Craniata</taxon>
        <taxon>Vertebrata</taxon>
        <taxon>Euteleostomi</taxon>
        <taxon>Archelosauria</taxon>
        <taxon>Archosauria</taxon>
        <taxon>Dinosauria</taxon>
        <taxon>Saurischia</taxon>
        <taxon>Theropoda</taxon>
        <taxon>Coelurosauria</taxon>
        <taxon>Aves</taxon>
        <taxon>Neognathae</taxon>
        <taxon>Neoaves</taxon>
        <taxon>Charadriiformes</taxon>
        <taxon>Burhinidae</taxon>
        <taxon>Burhinus</taxon>
    </lineage>
</organism>
<feature type="non-terminal residue" evidence="8">
    <location>
        <position position="1"/>
    </location>
</feature>
<keyword evidence="4" id="KW-0255">Endonuclease</keyword>
<keyword evidence="6" id="KW-0695">RNA-directed DNA polymerase</keyword>
<sequence>PHWTHCFAILGVPKLIKNDNGPVYQLHAIKLFLQNWGIDHVFGIPRSPTGQAIVECAHKN</sequence>
<dbReference type="EMBL" id="VYXH01003196">
    <property type="protein sequence ID" value="NWQ88334.1"/>
    <property type="molecule type" value="Genomic_DNA"/>
</dbReference>
<dbReference type="PANTHER" id="PTHR41694:SF3">
    <property type="entry name" value="RNA-DIRECTED DNA POLYMERASE-RELATED"/>
    <property type="match status" value="1"/>
</dbReference>
<keyword evidence="3" id="KW-0540">Nuclease</keyword>
<gene>
    <name evidence="8" type="primary">Ervk6_0</name>
    <name evidence="8" type="ORF">BURBIS_R15626</name>
</gene>
<dbReference type="GO" id="GO:0004519">
    <property type="term" value="F:endonuclease activity"/>
    <property type="evidence" value="ECO:0007669"/>
    <property type="project" value="UniProtKB-KW"/>
</dbReference>
<feature type="domain" description="Integrase catalytic" evidence="7">
    <location>
        <begin position="1"/>
        <end position="60"/>
    </location>
</feature>
<evidence type="ECO:0000256" key="5">
    <source>
        <dbReference type="ARBA" id="ARBA00022801"/>
    </source>
</evidence>
<name>A0A7K4SRA6_9CHAR</name>
<keyword evidence="1" id="KW-0808">Transferase</keyword>
<keyword evidence="2" id="KW-0548">Nucleotidyltransferase</keyword>
<keyword evidence="5" id="KW-0378">Hydrolase</keyword>
<dbReference type="Proteomes" id="UP000574691">
    <property type="component" value="Unassembled WGS sequence"/>
</dbReference>
<evidence type="ECO:0000313" key="9">
    <source>
        <dbReference type="Proteomes" id="UP000574691"/>
    </source>
</evidence>
<dbReference type="PANTHER" id="PTHR41694">
    <property type="entry name" value="ENDOGENOUS RETROVIRUS GROUP K MEMBER POL PROTEIN"/>
    <property type="match status" value="1"/>
</dbReference>
<dbReference type="InterPro" id="IPR001584">
    <property type="entry name" value="Integrase_cat-core"/>
</dbReference>
<feature type="non-terminal residue" evidence="8">
    <location>
        <position position="60"/>
    </location>
</feature>
<evidence type="ECO:0000256" key="4">
    <source>
        <dbReference type="ARBA" id="ARBA00022759"/>
    </source>
</evidence>
<dbReference type="Gene3D" id="3.30.420.10">
    <property type="entry name" value="Ribonuclease H-like superfamily/Ribonuclease H"/>
    <property type="match status" value="1"/>
</dbReference>
<dbReference type="AlphaFoldDB" id="A0A7K4SRA6"/>
<comment type="caution">
    <text evidence="8">The sequence shown here is derived from an EMBL/GenBank/DDBJ whole genome shotgun (WGS) entry which is preliminary data.</text>
</comment>
<evidence type="ECO:0000313" key="8">
    <source>
        <dbReference type="EMBL" id="NWQ88334.1"/>
    </source>
</evidence>
<evidence type="ECO:0000256" key="6">
    <source>
        <dbReference type="ARBA" id="ARBA00022918"/>
    </source>
</evidence>
<dbReference type="GO" id="GO:0003964">
    <property type="term" value="F:RNA-directed DNA polymerase activity"/>
    <property type="evidence" value="ECO:0007669"/>
    <property type="project" value="UniProtKB-KW"/>
</dbReference>
<accession>A0A7K4SRA6</accession>
<dbReference type="GO" id="GO:0035613">
    <property type="term" value="F:RNA stem-loop binding"/>
    <property type="evidence" value="ECO:0007669"/>
    <property type="project" value="TreeGrafter"/>
</dbReference>
<dbReference type="PROSITE" id="PS50994">
    <property type="entry name" value="INTEGRASE"/>
    <property type="match status" value="1"/>
</dbReference>
<dbReference type="InterPro" id="IPR036397">
    <property type="entry name" value="RNaseH_sf"/>
</dbReference>
<reference evidence="8 9" key="1">
    <citation type="submission" date="2019-09" db="EMBL/GenBank/DDBJ databases">
        <title>Bird 10,000 Genomes (B10K) Project - Family phase.</title>
        <authorList>
            <person name="Zhang G."/>
        </authorList>
    </citation>
    <scope>NUCLEOTIDE SEQUENCE [LARGE SCALE GENOMIC DNA]</scope>
    <source>
        <strain evidence="8">B10K-DU-001-64</strain>
        <tissue evidence="8">Muscle</tissue>
    </source>
</reference>
<evidence type="ECO:0000256" key="1">
    <source>
        <dbReference type="ARBA" id="ARBA00022679"/>
    </source>
</evidence>
<dbReference type="InterPro" id="IPR012337">
    <property type="entry name" value="RNaseH-like_sf"/>
</dbReference>
<proteinExistence type="predicted"/>
<evidence type="ECO:0000259" key="7">
    <source>
        <dbReference type="PROSITE" id="PS50994"/>
    </source>
</evidence>
<evidence type="ECO:0000256" key="3">
    <source>
        <dbReference type="ARBA" id="ARBA00022722"/>
    </source>
</evidence>
<dbReference type="SUPFAM" id="SSF53098">
    <property type="entry name" value="Ribonuclease H-like"/>
    <property type="match status" value="1"/>
</dbReference>
<keyword evidence="9" id="KW-1185">Reference proteome</keyword>
<protein>
    <submittedName>
        <fullName evidence="8">POK6 protein</fullName>
    </submittedName>
</protein>